<reference evidence="1 2" key="1">
    <citation type="journal article" date="2015" name="Int. J. Syst. Evol. Microbiol.">
        <title>Novibacillus thermophilus gen. nov., sp. nov., a Gram-staining-negative and moderately thermophilic member of the family Thermoactinomycetaceae.</title>
        <authorList>
            <person name="Yang G."/>
            <person name="Chen J."/>
            <person name="Zhou S."/>
        </authorList>
    </citation>
    <scope>NUCLEOTIDE SEQUENCE [LARGE SCALE GENOMIC DNA]</scope>
    <source>
        <strain evidence="1 2">SG-1</strain>
    </source>
</reference>
<dbReference type="Proteomes" id="UP000188603">
    <property type="component" value="Chromosome"/>
</dbReference>
<dbReference type="OrthoDB" id="37369at2"/>
<name>A0A1U9K338_9BACL</name>
<evidence type="ECO:0000313" key="1">
    <source>
        <dbReference type="EMBL" id="AQS54454.1"/>
    </source>
</evidence>
<sequence>MEFVHPRKGRMSLEEMMEDIRSFLQEDTKAYYKIIIGTDSQTSEKQTVFVTAVIIHRVGKGARFYTRKWRSEPIRNLRYRLYRETGYSLELMEQLKEEGLLNDLLEWPVEIHLDVGRQGESRKIIQEVIGWVTAVGYTVKIKPEAYGASTVADRFTKS</sequence>
<dbReference type="InterPro" id="IPR007405">
    <property type="entry name" value="Phage_KVP40_Orf299"/>
</dbReference>
<dbReference type="PANTHER" id="PTHR39961">
    <property type="entry name" value="HYPOTHETICAL CYTOSOLIC PROTEIN"/>
    <property type="match status" value="1"/>
</dbReference>
<dbReference type="AlphaFoldDB" id="A0A1U9K338"/>
<evidence type="ECO:0000313" key="2">
    <source>
        <dbReference type="Proteomes" id="UP000188603"/>
    </source>
</evidence>
<dbReference type="STRING" id="1471761.B0W44_00230"/>
<proteinExistence type="predicted"/>
<keyword evidence="2" id="KW-1185">Reference proteome</keyword>
<dbReference type="RefSeq" id="WP_077718270.1">
    <property type="nucleotide sequence ID" value="NZ_CP019699.1"/>
</dbReference>
<accession>A0A1U9K338</accession>
<dbReference type="PANTHER" id="PTHR39961:SF1">
    <property type="entry name" value="DUF458 DOMAIN-CONTAINING PROTEIN"/>
    <property type="match status" value="1"/>
</dbReference>
<dbReference type="KEGG" id="ntr:B0W44_00230"/>
<dbReference type="EMBL" id="CP019699">
    <property type="protein sequence ID" value="AQS54454.1"/>
    <property type="molecule type" value="Genomic_DNA"/>
</dbReference>
<protein>
    <recommendedName>
        <fullName evidence="3">DUF458 domain-containing protein</fullName>
    </recommendedName>
</protein>
<gene>
    <name evidence="1" type="ORF">B0W44_00230</name>
</gene>
<evidence type="ECO:0008006" key="3">
    <source>
        <dbReference type="Google" id="ProtNLM"/>
    </source>
</evidence>
<organism evidence="1 2">
    <name type="scientific">Novibacillus thermophilus</name>
    <dbReference type="NCBI Taxonomy" id="1471761"/>
    <lineage>
        <taxon>Bacteria</taxon>
        <taxon>Bacillati</taxon>
        <taxon>Bacillota</taxon>
        <taxon>Bacilli</taxon>
        <taxon>Bacillales</taxon>
        <taxon>Thermoactinomycetaceae</taxon>
        <taxon>Novibacillus</taxon>
    </lineage>
</organism>
<dbReference type="Pfam" id="PF04308">
    <property type="entry name" value="RNaseH_like"/>
    <property type="match status" value="1"/>
</dbReference>